<sequence>MSSNILYDEVQVFRQHPHLNEALTVHIDSYLNGFARSEFITKLASEDIEYLLALKTVALGFDEGTVKSFTKAHLQSFAKTYAIATPNRVSSLVDIAIHTGYLTGQRSQTDLRENLLTPTLKFEKCAYSGLQPYLRPLNLLFENAYGHLSSDRAAIAQISAYALHVYSLSFPIRQRSPCMVVFTRRDAGYEILLKILQASNSYTDHPDVVISLPFFRLSRAFGVSRGHVQKLFQAAETAGLLRIHAKGGKEIEILPSLQKIARDTIVCSLAIAKMAFDLTSDQLFQSQRSGLELV</sequence>
<comment type="caution">
    <text evidence="1">The sequence shown here is derived from an EMBL/GenBank/DDBJ whole genome shotgun (WGS) entry which is preliminary data.</text>
</comment>
<proteinExistence type="predicted"/>
<reference evidence="1 2" key="1">
    <citation type="journal article" date="2020" name="Biotechnol. Biofuels">
        <title>New insights from the biogas microbiome by comprehensive genome-resolved metagenomics of nearly 1600 species originating from multiple anaerobic digesters.</title>
        <authorList>
            <person name="Campanaro S."/>
            <person name="Treu L."/>
            <person name="Rodriguez-R L.M."/>
            <person name="Kovalovszki A."/>
            <person name="Ziels R.M."/>
            <person name="Maus I."/>
            <person name="Zhu X."/>
            <person name="Kougias P.G."/>
            <person name="Basile A."/>
            <person name="Luo G."/>
            <person name="Schluter A."/>
            <person name="Konstantinidis K.T."/>
            <person name="Angelidaki I."/>
        </authorList>
    </citation>
    <scope>NUCLEOTIDE SEQUENCE [LARGE SCALE GENOMIC DNA]</scope>
    <source>
        <strain evidence="1">AS04akNAM_66</strain>
    </source>
</reference>
<name>A0A7V6TYX9_9HYPH</name>
<organism evidence="1 2">
    <name type="scientific">Brucella intermedia</name>
    <dbReference type="NCBI Taxonomy" id="94625"/>
    <lineage>
        <taxon>Bacteria</taxon>
        <taxon>Pseudomonadati</taxon>
        <taxon>Pseudomonadota</taxon>
        <taxon>Alphaproteobacteria</taxon>
        <taxon>Hyphomicrobiales</taxon>
        <taxon>Brucellaceae</taxon>
        <taxon>Brucella/Ochrobactrum group</taxon>
        <taxon>Brucella</taxon>
    </lineage>
</organism>
<dbReference type="Proteomes" id="UP000551563">
    <property type="component" value="Unassembled WGS sequence"/>
</dbReference>
<evidence type="ECO:0000313" key="1">
    <source>
        <dbReference type="EMBL" id="HHV67147.1"/>
    </source>
</evidence>
<protein>
    <submittedName>
        <fullName evidence="1">Uncharacterized protein</fullName>
    </submittedName>
</protein>
<evidence type="ECO:0000313" key="2">
    <source>
        <dbReference type="Proteomes" id="UP000551563"/>
    </source>
</evidence>
<accession>A0A7V6TYX9</accession>
<dbReference type="EMBL" id="DUMN01000173">
    <property type="protein sequence ID" value="HHV67147.1"/>
    <property type="molecule type" value="Genomic_DNA"/>
</dbReference>
<dbReference type="AlphaFoldDB" id="A0A7V6TYX9"/>
<dbReference type="RefSeq" id="WP_100649287.1">
    <property type="nucleotide sequence ID" value="NZ_CP122439.1"/>
</dbReference>
<gene>
    <name evidence="1" type="ORF">GXX48_05830</name>
</gene>